<comment type="catalytic activity">
    <reaction evidence="12 13">
        <text>L-tyrosine + 2-oxoglutarate = 3-(4-hydroxyphenyl)pyruvate + L-glutamate</text>
        <dbReference type="Rhea" id="RHEA:15093"/>
        <dbReference type="ChEBI" id="CHEBI:16810"/>
        <dbReference type="ChEBI" id="CHEBI:29985"/>
        <dbReference type="ChEBI" id="CHEBI:36242"/>
        <dbReference type="ChEBI" id="CHEBI:58315"/>
        <dbReference type="EC" id="2.6.1.5"/>
    </reaction>
</comment>
<dbReference type="Pfam" id="PF00155">
    <property type="entry name" value="Aminotran_1_2"/>
    <property type="match status" value="1"/>
</dbReference>
<organism evidence="16 17">
    <name type="scientific">Hypothenemus hampei</name>
    <name type="common">Coffee berry borer</name>
    <dbReference type="NCBI Taxonomy" id="57062"/>
    <lineage>
        <taxon>Eukaryota</taxon>
        <taxon>Metazoa</taxon>
        <taxon>Ecdysozoa</taxon>
        <taxon>Arthropoda</taxon>
        <taxon>Hexapoda</taxon>
        <taxon>Insecta</taxon>
        <taxon>Pterygota</taxon>
        <taxon>Neoptera</taxon>
        <taxon>Endopterygota</taxon>
        <taxon>Coleoptera</taxon>
        <taxon>Polyphaga</taxon>
        <taxon>Cucujiformia</taxon>
        <taxon>Curculionidae</taxon>
        <taxon>Scolytinae</taxon>
        <taxon>Hypothenemus</taxon>
    </lineage>
</organism>
<dbReference type="PANTHER" id="PTHR45744">
    <property type="entry name" value="TYROSINE AMINOTRANSFERASE"/>
    <property type="match status" value="1"/>
</dbReference>
<evidence type="ECO:0000256" key="4">
    <source>
        <dbReference type="ARBA" id="ARBA00011738"/>
    </source>
</evidence>
<dbReference type="PROSITE" id="PS00105">
    <property type="entry name" value="AA_TRANSFER_CLASS_1"/>
    <property type="match status" value="1"/>
</dbReference>
<dbReference type="InterPro" id="IPR004838">
    <property type="entry name" value="NHTrfase_class1_PyrdxlP-BS"/>
</dbReference>
<dbReference type="GO" id="GO:0004838">
    <property type="term" value="F:L-tyrosine-2-oxoglutarate transaminase activity"/>
    <property type="evidence" value="ECO:0007669"/>
    <property type="project" value="UniProtKB-UniRule"/>
</dbReference>
<keyword evidence="17" id="KW-1185">Reference proteome</keyword>
<evidence type="ECO:0000256" key="1">
    <source>
        <dbReference type="ARBA" id="ARBA00001933"/>
    </source>
</evidence>
<proteinExistence type="inferred from homology"/>
<evidence type="ECO:0000313" key="16">
    <source>
        <dbReference type="EMBL" id="KAL1491632.1"/>
    </source>
</evidence>
<keyword evidence="9" id="KW-0828">Tyrosine catabolism</keyword>
<evidence type="ECO:0000256" key="5">
    <source>
        <dbReference type="ARBA" id="ARBA00012749"/>
    </source>
</evidence>
<keyword evidence="11" id="KW-0585">Phenylalanine catabolism</keyword>
<comment type="pathway">
    <text evidence="2 13">Amino-acid degradation; L-phenylalanine degradation; acetoacetate and fumarate from L-phenylalanine: step 2/6.</text>
</comment>
<comment type="cofactor">
    <cofactor evidence="1 13 14">
        <name>pyridoxal 5'-phosphate</name>
        <dbReference type="ChEBI" id="CHEBI:597326"/>
    </cofactor>
</comment>
<dbReference type="GO" id="GO:0006559">
    <property type="term" value="P:L-phenylalanine catabolic process"/>
    <property type="evidence" value="ECO:0007669"/>
    <property type="project" value="UniProtKB-UniRule"/>
</dbReference>
<protein>
    <recommendedName>
        <fullName evidence="6 13">Tyrosine aminotransferase</fullName>
        <shortName evidence="13">TAT</shortName>
        <ecNumber evidence="5 13">2.6.1.5</ecNumber>
    </recommendedName>
</protein>
<dbReference type="InterPro" id="IPR005957">
    <property type="entry name" value="Tyrosine_aminoTrfase"/>
</dbReference>
<dbReference type="NCBIfam" id="TIGR01265">
    <property type="entry name" value="tyr_nico_aTase"/>
    <property type="match status" value="1"/>
</dbReference>
<evidence type="ECO:0000259" key="15">
    <source>
        <dbReference type="Pfam" id="PF00155"/>
    </source>
</evidence>
<name>A0ABD1EAH5_HYPHA</name>
<sequence length="430" mass="47966">MLDKVIKSSGLFQDHCHVAQNKLDPWKIEPSKASKDCRNFIREIVDNLDLQPNPEKPVIALSIGDPTIYGNLSPSPETVKAVISIIEEGLCNGYAPSTGYDYARAAVADYLSYDGASFKSQDVILCSGCSSSLELCITALADGQRGHNILIPRPGFPIYRTLAETIGVDVKFYNLIPENNWKIDLEHLESQIDGNTAAIVMNNPSNPCGSNYDEEHLRNFLEIAYRKRIPVIADEIYERLVFPGQKFVSTASLQSQVPILICGGLAKRFLIPGWRLGWIAIHDSTGAFENVRKALISLSQRTIGSNTLIQGAIPSILQNTPQSFHENLSNVLALHAQIAFDYFTVIPGLTPFMPEGAMYMVVEVDLKHFPEFESVLQFAKRMMEEESVFCLPGECFQITGFMRIVLTVPQEVLEDACERIAEFCNHHYME</sequence>
<dbReference type="PIRSF" id="PIRSF000517">
    <property type="entry name" value="Tyr_transaminase"/>
    <property type="match status" value="1"/>
</dbReference>
<dbReference type="Gene3D" id="3.90.1150.10">
    <property type="entry name" value="Aspartate Aminotransferase, domain 1"/>
    <property type="match status" value="1"/>
</dbReference>
<feature type="modified residue" description="N6-(pyridoxal phosphate)lysine" evidence="14">
    <location>
        <position position="267"/>
    </location>
</feature>
<evidence type="ECO:0000256" key="9">
    <source>
        <dbReference type="ARBA" id="ARBA00022878"/>
    </source>
</evidence>
<evidence type="ECO:0000313" key="17">
    <source>
        <dbReference type="Proteomes" id="UP001566132"/>
    </source>
</evidence>
<reference evidence="16 17" key="1">
    <citation type="submission" date="2024-05" db="EMBL/GenBank/DDBJ databases">
        <title>Genetic variation in Jamaican populations of the coffee berry borer (Hypothenemus hampei).</title>
        <authorList>
            <person name="Errbii M."/>
            <person name="Myrie A."/>
        </authorList>
    </citation>
    <scope>NUCLEOTIDE SEQUENCE [LARGE SCALE GENOMIC DNA]</scope>
    <source>
        <strain evidence="16">JA-Hopewell-2020-01-JO</strain>
        <tissue evidence="16">Whole body</tissue>
    </source>
</reference>
<dbReference type="EMBL" id="JBDJPC010000009">
    <property type="protein sequence ID" value="KAL1491632.1"/>
    <property type="molecule type" value="Genomic_DNA"/>
</dbReference>
<comment type="caution">
    <text evidence="16">The sequence shown here is derived from an EMBL/GenBank/DDBJ whole genome shotgun (WGS) entry which is preliminary data.</text>
</comment>
<accession>A0ABD1EAH5</accession>
<keyword evidence="8" id="KW-0808">Transferase</keyword>
<comment type="function">
    <text evidence="13">Transaminase involved in tyrosine breakdown. Converts tyrosine to p-hydroxyphenylpyruvate.</text>
</comment>
<dbReference type="Proteomes" id="UP001566132">
    <property type="component" value="Unassembled WGS sequence"/>
</dbReference>
<gene>
    <name evidence="16" type="ORF">ABEB36_012201</name>
</gene>
<dbReference type="Gene3D" id="3.40.640.10">
    <property type="entry name" value="Type I PLP-dependent aspartate aminotransferase-like (Major domain)"/>
    <property type="match status" value="1"/>
</dbReference>
<dbReference type="CDD" id="cd00609">
    <property type="entry name" value="AAT_like"/>
    <property type="match status" value="1"/>
</dbReference>
<dbReference type="InterPro" id="IPR015424">
    <property type="entry name" value="PyrdxlP-dep_Trfase"/>
</dbReference>
<feature type="domain" description="Aminotransferase class I/classII large" evidence="15">
    <location>
        <begin position="57"/>
        <end position="420"/>
    </location>
</feature>
<dbReference type="InterPro" id="IPR015422">
    <property type="entry name" value="PyrdxlP-dep_Trfase_small"/>
</dbReference>
<evidence type="ECO:0000256" key="12">
    <source>
        <dbReference type="ARBA" id="ARBA00047798"/>
    </source>
</evidence>
<dbReference type="EC" id="2.6.1.5" evidence="5 13"/>
<dbReference type="PANTHER" id="PTHR45744:SF2">
    <property type="entry name" value="TYROSINE AMINOTRANSFERASE"/>
    <property type="match status" value="1"/>
</dbReference>
<evidence type="ECO:0000256" key="13">
    <source>
        <dbReference type="PIRNR" id="PIRNR000517"/>
    </source>
</evidence>
<evidence type="ECO:0000256" key="3">
    <source>
        <dbReference type="ARBA" id="ARBA00007441"/>
    </source>
</evidence>
<keyword evidence="7" id="KW-0032">Aminotransferase</keyword>
<dbReference type="GO" id="GO:0006572">
    <property type="term" value="P:L-tyrosine catabolic process"/>
    <property type="evidence" value="ECO:0007669"/>
    <property type="project" value="UniProtKB-KW"/>
</dbReference>
<evidence type="ECO:0000256" key="11">
    <source>
        <dbReference type="ARBA" id="ARBA00023232"/>
    </source>
</evidence>
<dbReference type="AlphaFoldDB" id="A0ABD1EAH5"/>
<dbReference type="SUPFAM" id="SSF53383">
    <property type="entry name" value="PLP-dependent transferases"/>
    <property type="match status" value="1"/>
</dbReference>
<evidence type="ECO:0000256" key="8">
    <source>
        <dbReference type="ARBA" id="ARBA00022679"/>
    </source>
</evidence>
<keyword evidence="10 13" id="KW-0663">Pyridoxal phosphate</keyword>
<dbReference type="NCBIfam" id="TIGR01264">
    <property type="entry name" value="tyr_amTase_E"/>
    <property type="match status" value="1"/>
</dbReference>
<evidence type="ECO:0000256" key="7">
    <source>
        <dbReference type="ARBA" id="ARBA00022576"/>
    </source>
</evidence>
<evidence type="ECO:0000256" key="10">
    <source>
        <dbReference type="ARBA" id="ARBA00022898"/>
    </source>
</evidence>
<dbReference type="InterPro" id="IPR005958">
    <property type="entry name" value="TyrNic_aminoTrfase"/>
</dbReference>
<comment type="similarity">
    <text evidence="3 13">Belongs to the class-I pyridoxal-phosphate-dependent aminotransferase family.</text>
</comment>
<evidence type="ECO:0000256" key="2">
    <source>
        <dbReference type="ARBA" id="ARBA00005203"/>
    </source>
</evidence>
<evidence type="ECO:0000256" key="14">
    <source>
        <dbReference type="PIRSR" id="PIRSR000517-1"/>
    </source>
</evidence>
<comment type="subunit">
    <text evidence="4 13">Homodimer.</text>
</comment>
<dbReference type="InterPro" id="IPR004839">
    <property type="entry name" value="Aminotransferase_I/II_large"/>
</dbReference>
<evidence type="ECO:0000256" key="6">
    <source>
        <dbReference type="ARBA" id="ARBA00015959"/>
    </source>
</evidence>
<dbReference type="InterPro" id="IPR015421">
    <property type="entry name" value="PyrdxlP-dep_Trfase_major"/>
</dbReference>